<comment type="caution">
    <text evidence="2">The sequence shown here is derived from an EMBL/GenBank/DDBJ whole genome shotgun (WGS) entry which is preliminary data.</text>
</comment>
<feature type="non-terminal residue" evidence="2">
    <location>
        <position position="1"/>
    </location>
</feature>
<feature type="compositionally biased region" description="Basic and acidic residues" evidence="1">
    <location>
        <begin position="223"/>
        <end position="234"/>
    </location>
</feature>
<proteinExistence type="predicted"/>
<feature type="region of interest" description="Disordered" evidence="1">
    <location>
        <begin position="96"/>
        <end position="127"/>
    </location>
</feature>
<feature type="non-terminal residue" evidence="2">
    <location>
        <position position="234"/>
    </location>
</feature>
<organism evidence="2">
    <name type="scientific">marine sediment metagenome</name>
    <dbReference type="NCBI Taxonomy" id="412755"/>
    <lineage>
        <taxon>unclassified sequences</taxon>
        <taxon>metagenomes</taxon>
        <taxon>ecological metagenomes</taxon>
    </lineage>
</organism>
<name>X0Y0L0_9ZZZZ</name>
<evidence type="ECO:0000313" key="2">
    <source>
        <dbReference type="EMBL" id="GAG49334.1"/>
    </source>
</evidence>
<dbReference type="AlphaFoldDB" id="X0Y0L0"/>
<sequence>TVDLTVENADKRISSAQKKMHESNKSAKDALTETDRLRKENEDLRKIMDAKVTESPKDPAKTDPVVPEQTDAEVDADLETLRKEYPEIAEPIIKMMHKQQSENQALKERLDKQDERNTQSDKDAKVTQENAHYNAIAEVHPDFNEISQEPLLDDWIEGLDSIERAGAESIRNGGKTKDVIALLTKFKKANGYKVPGEEKPNPKDKTDSKLDKAKKHQTPQFNKAKEVNTEDKQI</sequence>
<protein>
    <submittedName>
        <fullName evidence="2">Uncharacterized protein</fullName>
    </submittedName>
</protein>
<accession>X0Y0L0</accession>
<reference evidence="2" key="1">
    <citation type="journal article" date="2014" name="Front. Microbiol.">
        <title>High frequency of phylogenetically diverse reductive dehalogenase-homologous genes in deep subseafloor sedimentary metagenomes.</title>
        <authorList>
            <person name="Kawai M."/>
            <person name="Futagami T."/>
            <person name="Toyoda A."/>
            <person name="Takaki Y."/>
            <person name="Nishi S."/>
            <person name="Hori S."/>
            <person name="Arai W."/>
            <person name="Tsubouchi T."/>
            <person name="Morono Y."/>
            <person name="Uchiyama I."/>
            <person name="Ito T."/>
            <person name="Fujiyama A."/>
            <person name="Inagaki F."/>
            <person name="Takami H."/>
        </authorList>
    </citation>
    <scope>NUCLEOTIDE SEQUENCE</scope>
    <source>
        <strain evidence="2">Expedition CK06-06</strain>
    </source>
</reference>
<feature type="region of interest" description="Disordered" evidence="1">
    <location>
        <begin position="1"/>
        <end position="72"/>
    </location>
</feature>
<feature type="region of interest" description="Disordered" evidence="1">
    <location>
        <begin position="190"/>
        <end position="234"/>
    </location>
</feature>
<dbReference type="EMBL" id="BARS01051855">
    <property type="protein sequence ID" value="GAG49334.1"/>
    <property type="molecule type" value="Genomic_DNA"/>
</dbReference>
<evidence type="ECO:0000256" key="1">
    <source>
        <dbReference type="SAM" id="MobiDB-lite"/>
    </source>
</evidence>
<gene>
    <name evidence="2" type="ORF">S01H1_77177</name>
</gene>
<feature type="compositionally biased region" description="Basic and acidic residues" evidence="1">
    <location>
        <begin position="8"/>
        <end position="61"/>
    </location>
</feature>
<feature type="compositionally biased region" description="Basic and acidic residues" evidence="1">
    <location>
        <begin position="195"/>
        <end position="211"/>
    </location>
</feature>
<feature type="compositionally biased region" description="Basic and acidic residues" evidence="1">
    <location>
        <begin position="105"/>
        <end position="126"/>
    </location>
</feature>